<dbReference type="InterPro" id="IPR013785">
    <property type="entry name" value="Aldolase_TIM"/>
</dbReference>
<dbReference type="InterPro" id="IPR058240">
    <property type="entry name" value="rSAM_sf"/>
</dbReference>
<keyword evidence="4" id="KW-0411">Iron-sulfur</keyword>
<dbReference type="Pfam" id="PF04055">
    <property type="entry name" value="Radical_SAM"/>
    <property type="match status" value="1"/>
</dbReference>
<keyword evidence="6" id="KW-0560">Oxidoreductase</keyword>
<evidence type="ECO:0000259" key="5">
    <source>
        <dbReference type="Pfam" id="PF04055"/>
    </source>
</evidence>
<dbReference type="PANTHER" id="PTHR11228">
    <property type="entry name" value="RADICAL SAM DOMAIN PROTEIN"/>
    <property type="match status" value="1"/>
</dbReference>
<dbReference type="SUPFAM" id="SSF102114">
    <property type="entry name" value="Radical SAM enzymes"/>
    <property type="match status" value="1"/>
</dbReference>
<keyword evidence="2" id="KW-0479">Metal-binding</keyword>
<evidence type="ECO:0000256" key="4">
    <source>
        <dbReference type="ARBA" id="ARBA00023014"/>
    </source>
</evidence>
<accession>A0A3B0UW41</accession>
<sequence length="149" mass="16412">MLEGVVISGGEPTLQPGLADFCRAVREMGFLVKLDTNGSRPEVLKRLLADNLLNFIAMDIKATPERYHVLAGVPVDIAAVIKSITVISRAGIPALFRTTWVEGLHRQEERYLIPAMLPETMHHVFQAFKPEHALQPGLCGMEQTSARPA</sequence>
<dbReference type="InterPro" id="IPR007197">
    <property type="entry name" value="rSAM"/>
</dbReference>
<dbReference type="AlphaFoldDB" id="A0A3B0UW41"/>
<evidence type="ECO:0000256" key="2">
    <source>
        <dbReference type="ARBA" id="ARBA00022723"/>
    </source>
</evidence>
<keyword evidence="3" id="KW-0408">Iron</keyword>
<dbReference type="GO" id="GO:0043365">
    <property type="term" value="F:[formate-C-acetyltransferase]-activating enzyme activity"/>
    <property type="evidence" value="ECO:0007669"/>
    <property type="project" value="UniProtKB-EC"/>
</dbReference>
<keyword evidence="1" id="KW-0949">S-adenosyl-L-methionine</keyword>
<gene>
    <name evidence="6" type="ORF">MNBD_DELTA04-559</name>
</gene>
<dbReference type="EC" id="1.97.1.4" evidence="6"/>
<evidence type="ECO:0000256" key="1">
    <source>
        <dbReference type="ARBA" id="ARBA00022691"/>
    </source>
</evidence>
<dbReference type="PANTHER" id="PTHR11228:SF27">
    <property type="entry name" value="GLYCYL-RADICAL ENZYME ACTIVATING ENZYME MJ1227-RELATED"/>
    <property type="match status" value="1"/>
</dbReference>
<name>A0A3B0UW41_9ZZZZ</name>
<dbReference type="Gene3D" id="3.20.20.70">
    <property type="entry name" value="Aldolase class I"/>
    <property type="match status" value="1"/>
</dbReference>
<reference evidence="6" key="1">
    <citation type="submission" date="2018-06" db="EMBL/GenBank/DDBJ databases">
        <authorList>
            <person name="Zhirakovskaya E."/>
        </authorList>
    </citation>
    <scope>NUCLEOTIDE SEQUENCE</scope>
</reference>
<dbReference type="GO" id="GO:0051536">
    <property type="term" value="F:iron-sulfur cluster binding"/>
    <property type="evidence" value="ECO:0007669"/>
    <property type="project" value="UniProtKB-KW"/>
</dbReference>
<dbReference type="EMBL" id="UOEY01000013">
    <property type="protein sequence ID" value="VAW35375.1"/>
    <property type="molecule type" value="Genomic_DNA"/>
</dbReference>
<evidence type="ECO:0000256" key="3">
    <source>
        <dbReference type="ARBA" id="ARBA00023004"/>
    </source>
</evidence>
<protein>
    <submittedName>
        <fullName evidence="6">Ribonucleotide reductase of class III (Anaerobic), activating protein</fullName>
        <ecNumber evidence="6">1.97.1.4</ecNumber>
    </submittedName>
</protein>
<organism evidence="6">
    <name type="scientific">hydrothermal vent metagenome</name>
    <dbReference type="NCBI Taxonomy" id="652676"/>
    <lineage>
        <taxon>unclassified sequences</taxon>
        <taxon>metagenomes</taxon>
        <taxon>ecological metagenomes</taxon>
    </lineage>
</organism>
<dbReference type="InterPro" id="IPR050377">
    <property type="entry name" value="Radical_SAM_PqqE_MftC-like"/>
</dbReference>
<proteinExistence type="predicted"/>
<feature type="domain" description="Radical SAM core" evidence="5">
    <location>
        <begin position="3"/>
        <end position="101"/>
    </location>
</feature>
<evidence type="ECO:0000313" key="6">
    <source>
        <dbReference type="EMBL" id="VAW35375.1"/>
    </source>
</evidence>
<dbReference type="GO" id="GO:0046872">
    <property type="term" value="F:metal ion binding"/>
    <property type="evidence" value="ECO:0007669"/>
    <property type="project" value="UniProtKB-KW"/>
</dbReference>